<evidence type="ECO:0000313" key="2">
    <source>
        <dbReference type="EMBL" id="NOU49888.1"/>
    </source>
</evidence>
<keyword evidence="3" id="KW-1185">Reference proteome</keyword>
<accession>A0A849VAK9</accession>
<comment type="caution">
    <text evidence="2">The sequence shown here is derived from an EMBL/GenBank/DDBJ whole genome shotgun (WGS) entry which is preliminary data.</text>
</comment>
<dbReference type="EMBL" id="JABBPG010000002">
    <property type="protein sequence ID" value="NOU49888.1"/>
    <property type="molecule type" value="Genomic_DNA"/>
</dbReference>
<dbReference type="Proteomes" id="UP000586305">
    <property type="component" value="Unassembled WGS sequence"/>
</dbReference>
<proteinExistence type="predicted"/>
<gene>
    <name evidence="2" type="ORF">HG263_04975</name>
</gene>
<reference evidence="2 3" key="1">
    <citation type="submission" date="2020-04" db="EMBL/GenBank/DDBJ databases">
        <title>Pseudoalteromonas caenipelagi sp. nov., isolated from a tidal flat.</title>
        <authorList>
            <person name="Park S."/>
            <person name="Yoon J.-H."/>
        </authorList>
    </citation>
    <scope>NUCLEOTIDE SEQUENCE [LARGE SCALE GENOMIC DNA]</scope>
    <source>
        <strain evidence="2 3">JBTF-M23</strain>
    </source>
</reference>
<protein>
    <submittedName>
        <fullName evidence="2">Histidine phosphatase family protein</fullName>
    </submittedName>
</protein>
<dbReference type="InterPro" id="IPR013078">
    <property type="entry name" value="His_Pase_superF_clade-1"/>
</dbReference>
<evidence type="ECO:0000256" key="1">
    <source>
        <dbReference type="SAM" id="SignalP"/>
    </source>
</evidence>
<dbReference type="Gene3D" id="3.40.50.1240">
    <property type="entry name" value="Phosphoglycerate mutase-like"/>
    <property type="match status" value="1"/>
</dbReference>
<dbReference type="Pfam" id="PF00300">
    <property type="entry name" value="His_Phos_1"/>
    <property type="match status" value="1"/>
</dbReference>
<evidence type="ECO:0000313" key="3">
    <source>
        <dbReference type="Proteomes" id="UP000586305"/>
    </source>
</evidence>
<feature type="chain" id="PRO_5032550939" evidence="1">
    <location>
        <begin position="20"/>
        <end position="162"/>
    </location>
</feature>
<keyword evidence="1" id="KW-0732">Signal</keyword>
<sequence>MKIKSLFLPLLLLSNAALALPEHIILFRHAEKAKGPNPELLETGQQRAHHLATLFSELPISHLFSTDYKRTQQTIAPLANTHNLSVQSYDPSDLKAFAEQLMKLEGNIVVAGHSNTTPELVNLLSAQQVSITENEFNKVFVVSFADKSQAHVLTLSSDIKGK</sequence>
<organism evidence="2 3">
    <name type="scientific">Pseudoalteromonas caenipelagi</name>
    <dbReference type="NCBI Taxonomy" id="2726988"/>
    <lineage>
        <taxon>Bacteria</taxon>
        <taxon>Pseudomonadati</taxon>
        <taxon>Pseudomonadota</taxon>
        <taxon>Gammaproteobacteria</taxon>
        <taxon>Alteromonadales</taxon>
        <taxon>Pseudoalteromonadaceae</taxon>
        <taxon>Pseudoalteromonas</taxon>
    </lineage>
</organism>
<dbReference type="InterPro" id="IPR029033">
    <property type="entry name" value="His_PPase_superfam"/>
</dbReference>
<feature type="signal peptide" evidence="1">
    <location>
        <begin position="1"/>
        <end position="19"/>
    </location>
</feature>
<dbReference type="CDD" id="cd07040">
    <property type="entry name" value="HP"/>
    <property type="match status" value="1"/>
</dbReference>
<dbReference type="SUPFAM" id="SSF53254">
    <property type="entry name" value="Phosphoglycerate mutase-like"/>
    <property type="match status" value="1"/>
</dbReference>
<name>A0A849VAK9_9GAMM</name>
<dbReference type="AlphaFoldDB" id="A0A849VAK9"/>
<dbReference type="RefSeq" id="WP_171624978.1">
    <property type="nucleotide sequence ID" value="NZ_JABBPG010000002.1"/>
</dbReference>